<feature type="domain" description="L-arabinose isomerase central" evidence="9">
    <location>
        <begin position="177"/>
        <end position="320"/>
    </location>
</feature>
<feature type="binding site" evidence="6">
    <location>
        <position position="345"/>
    </location>
    <ligand>
        <name>Mn(2+)</name>
        <dbReference type="ChEBI" id="CHEBI:29035"/>
    </ligand>
</feature>
<evidence type="ECO:0000256" key="3">
    <source>
        <dbReference type="ARBA" id="ARBA00023211"/>
    </source>
</evidence>
<proteinExistence type="inferred from homology"/>
<keyword evidence="4 6" id="KW-0413">Isomerase</keyword>
<dbReference type="SUPFAM" id="SSF50443">
    <property type="entry name" value="FucI/AraA C-terminal domain-like"/>
    <property type="match status" value="1"/>
</dbReference>
<protein>
    <recommendedName>
        <fullName evidence="6">L-arabinose isomerase</fullName>
        <ecNumber evidence="6">5.3.1.4</ecNumber>
    </recommendedName>
</protein>
<dbReference type="Pfam" id="PF24856">
    <property type="entry name" value="AraA_central"/>
    <property type="match status" value="1"/>
</dbReference>
<evidence type="ECO:0000256" key="5">
    <source>
        <dbReference type="ARBA" id="ARBA00023277"/>
    </source>
</evidence>
<dbReference type="HAMAP" id="MF_00519">
    <property type="entry name" value="Arabinose_Isome"/>
    <property type="match status" value="1"/>
</dbReference>
<dbReference type="EMBL" id="CP042806">
    <property type="protein sequence ID" value="QEE28476.1"/>
    <property type="molecule type" value="Genomic_DNA"/>
</dbReference>
<comment type="function">
    <text evidence="6">Catalyzes the conversion of L-arabinose to L-ribulose.</text>
</comment>
<comment type="similarity">
    <text evidence="6">Belongs to the arabinose isomerase family.</text>
</comment>
<dbReference type="OrthoDB" id="9765600at2"/>
<dbReference type="SUPFAM" id="SSF53743">
    <property type="entry name" value="FucI/AraA N-terminal and middle domains"/>
    <property type="match status" value="1"/>
</dbReference>
<evidence type="ECO:0000313" key="11">
    <source>
        <dbReference type="Proteomes" id="UP000321820"/>
    </source>
</evidence>
<dbReference type="PANTHER" id="PTHR38464">
    <property type="entry name" value="L-ARABINOSE ISOMERASE"/>
    <property type="match status" value="1"/>
</dbReference>
<dbReference type="InterPro" id="IPR024664">
    <property type="entry name" value="Ara_Isoase_C"/>
</dbReference>
<keyword evidence="2 6" id="KW-0054">Arabinose catabolism</keyword>
<feature type="domain" description="L-arabinose isomerase N-terminal" evidence="7">
    <location>
        <begin position="8"/>
        <end position="174"/>
    </location>
</feature>
<evidence type="ECO:0000259" key="8">
    <source>
        <dbReference type="Pfam" id="PF11762"/>
    </source>
</evidence>
<feature type="binding site" evidence="6">
    <location>
        <position position="329"/>
    </location>
    <ligand>
        <name>Mn(2+)</name>
        <dbReference type="ChEBI" id="CHEBI:29035"/>
    </ligand>
</feature>
<evidence type="ECO:0000256" key="4">
    <source>
        <dbReference type="ARBA" id="ARBA00023235"/>
    </source>
</evidence>
<comment type="pathway">
    <text evidence="6">Carbohydrate degradation; L-arabinose degradation via L-ribulose; D-xylulose 5-phosphate from L-arabinose (bacterial route): step 1/3.</text>
</comment>
<keyword evidence="1 6" id="KW-0479">Metal-binding</keyword>
<dbReference type="Pfam" id="PF11762">
    <property type="entry name" value="Arabinose_Iso_C"/>
    <property type="match status" value="1"/>
</dbReference>
<dbReference type="PANTHER" id="PTHR38464:SF1">
    <property type="entry name" value="L-ARABINOSE ISOMERASE"/>
    <property type="match status" value="1"/>
</dbReference>
<dbReference type="Proteomes" id="UP000321820">
    <property type="component" value="Chromosome"/>
</dbReference>
<organism evidence="10 11">
    <name type="scientific">Terriglobus albidus</name>
    <dbReference type="NCBI Taxonomy" id="1592106"/>
    <lineage>
        <taxon>Bacteria</taxon>
        <taxon>Pseudomonadati</taxon>
        <taxon>Acidobacteriota</taxon>
        <taxon>Terriglobia</taxon>
        <taxon>Terriglobales</taxon>
        <taxon>Acidobacteriaceae</taxon>
        <taxon>Terriglobus</taxon>
    </lineage>
</organism>
<dbReference type="GO" id="GO:0019569">
    <property type="term" value="P:L-arabinose catabolic process to D-xylulose 5-phosphate"/>
    <property type="evidence" value="ECO:0007669"/>
    <property type="project" value="UniProtKB-UniRule"/>
</dbReference>
<dbReference type="PIRSF" id="PIRSF001478">
    <property type="entry name" value="L-ara_isomerase"/>
    <property type="match status" value="1"/>
</dbReference>
<feature type="binding site" evidence="6">
    <location>
        <position position="302"/>
    </location>
    <ligand>
        <name>Mn(2+)</name>
        <dbReference type="ChEBI" id="CHEBI:29035"/>
    </ligand>
</feature>
<dbReference type="Gene3D" id="3.40.50.10940">
    <property type="match status" value="1"/>
</dbReference>
<dbReference type="UniPathway" id="UPA00145">
    <property type="reaction ID" value="UER00565"/>
</dbReference>
<evidence type="ECO:0000259" key="9">
    <source>
        <dbReference type="Pfam" id="PF24856"/>
    </source>
</evidence>
<dbReference type="InterPro" id="IPR038583">
    <property type="entry name" value="AraA_N_sf"/>
</dbReference>
<gene>
    <name evidence="6 10" type="primary">araA</name>
    <name evidence="10" type="ORF">FTW19_10985</name>
</gene>
<evidence type="ECO:0000256" key="1">
    <source>
        <dbReference type="ARBA" id="ARBA00022723"/>
    </source>
</evidence>
<dbReference type="InterPro" id="IPR009015">
    <property type="entry name" value="Fucose_isomerase_N/cen_sf"/>
</dbReference>
<feature type="binding site" evidence="6">
    <location>
        <position position="444"/>
    </location>
    <ligand>
        <name>Mn(2+)</name>
        <dbReference type="ChEBI" id="CHEBI:29035"/>
    </ligand>
</feature>
<dbReference type="InterPro" id="IPR055390">
    <property type="entry name" value="AraA_central"/>
</dbReference>
<dbReference type="InterPro" id="IPR003762">
    <property type="entry name" value="Lara_isomerase"/>
</dbReference>
<keyword evidence="11" id="KW-1185">Reference proteome</keyword>
<dbReference type="GO" id="GO:0030145">
    <property type="term" value="F:manganese ion binding"/>
    <property type="evidence" value="ECO:0007669"/>
    <property type="project" value="UniProtKB-UniRule"/>
</dbReference>
<keyword evidence="5 6" id="KW-0119">Carbohydrate metabolism</keyword>
<keyword evidence="3 6" id="KW-0464">Manganese</keyword>
<dbReference type="GO" id="GO:0008733">
    <property type="term" value="F:L-arabinose isomerase activity"/>
    <property type="evidence" value="ECO:0007669"/>
    <property type="project" value="UniProtKB-UniRule"/>
</dbReference>
<dbReference type="Pfam" id="PF02610">
    <property type="entry name" value="AraA_N"/>
    <property type="match status" value="1"/>
</dbReference>
<evidence type="ECO:0000256" key="6">
    <source>
        <dbReference type="HAMAP-Rule" id="MF_00519"/>
    </source>
</evidence>
<dbReference type="InterPro" id="IPR004216">
    <property type="entry name" value="Fuc/Ara_isomerase_C"/>
</dbReference>
<evidence type="ECO:0000256" key="2">
    <source>
        <dbReference type="ARBA" id="ARBA00022935"/>
    </source>
</evidence>
<dbReference type="KEGG" id="talb:FTW19_10985"/>
<reference evidence="10 11" key="1">
    <citation type="submission" date="2019-08" db="EMBL/GenBank/DDBJ databases">
        <title>Complete genome sequence of Terriglobus albidus strain ORNL.</title>
        <authorList>
            <person name="Podar M."/>
        </authorList>
    </citation>
    <scope>NUCLEOTIDE SEQUENCE [LARGE SCALE GENOMIC DNA]</scope>
    <source>
        <strain evidence="10 11">ORNL</strain>
    </source>
</reference>
<dbReference type="GO" id="GO:0005829">
    <property type="term" value="C:cytosol"/>
    <property type="evidence" value="ECO:0007669"/>
    <property type="project" value="TreeGrafter"/>
</dbReference>
<dbReference type="EC" id="5.3.1.4" evidence="6"/>
<comment type="cofactor">
    <cofactor evidence="6">
        <name>Mn(2+)</name>
        <dbReference type="ChEBI" id="CHEBI:29035"/>
    </cofactor>
    <text evidence="6">Binds 1 Mn(2+) ion per subunit.</text>
</comment>
<feature type="domain" description="L-arabinose isomerase C-terminal" evidence="8">
    <location>
        <begin position="324"/>
        <end position="466"/>
    </location>
</feature>
<comment type="catalytic activity">
    <reaction evidence="6">
        <text>beta-L-arabinopyranose = L-ribulose</text>
        <dbReference type="Rhea" id="RHEA:14821"/>
        <dbReference type="ChEBI" id="CHEBI:16880"/>
        <dbReference type="ChEBI" id="CHEBI:40886"/>
        <dbReference type="EC" id="5.3.1.4"/>
    </reaction>
</comment>
<evidence type="ECO:0000259" key="7">
    <source>
        <dbReference type="Pfam" id="PF02610"/>
    </source>
</evidence>
<dbReference type="RefSeq" id="WP_147647666.1">
    <property type="nucleotide sequence ID" value="NZ_CP042806.1"/>
</dbReference>
<name>A0A5B9EEJ9_9BACT</name>
<dbReference type="NCBIfam" id="NF002795">
    <property type="entry name" value="PRK02929.1"/>
    <property type="match status" value="1"/>
</dbReference>
<evidence type="ECO:0000313" key="10">
    <source>
        <dbReference type="EMBL" id="QEE28476.1"/>
    </source>
</evidence>
<accession>A0A5B9EEJ9</accession>
<sequence length="486" mass="53041">MASTASLEIWFVTGSQHLYGPETLATVAENSSKIAASLDSSTAIPAKVVWKPTLTSPEAIRDLCQEANSSKSCIGLVLWMHTFSPAKMWIAGLSLLRKPILQLHTQFNRELPWATIDMDFMNLNQAAHGDREFGHITARLRLPRKVVVGYFEDPETVAEIGVWSRAALGWHESQNLKVARFGDNMRHVAVTEGDKVEAQRVFGYTVSGYGIGDLTDRMAQFSDQEVARLVSEYRQSYSIASQHDRADSLTVAARIELGLRAFLTEGGFGAFTDTFEDLHGMGQLPGIATQRLMADGFGFGGEGDWKTAALVRVMKVMAQGLTGGTSFMEDYTYDFSGTPKVLGSHMLEICPSIADAKPSLEVHPLGIGGKADPVRLVFNTPAGPAIVASVVDMGDRFRMIVNDVDVIPAEHDLPRLPVARAVWIPRPSLKAAAAAWIYAGGAHHTGFSQALTMEHMEDFAAIAGIELIRIDAETRLRDIRQALTRG</sequence>
<dbReference type="InterPro" id="IPR055389">
    <property type="entry name" value="AraA_N"/>
</dbReference>
<dbReference type="AlphaFoldDB" id="A0A5B9EEJ9"/>